<feature type="binding site" evidence="13">
    <location>
        <position position="17"/>
    </location>
    <ligand>
        <name>substrate</name>
    </ligand>
</feature>
<dbReference type="InterPro" id="IPR028082">
    <property type="entry name" value="Peripla_BP_I"/>
</dbReference>
<dbReference type="PANTHER" id="PTHR10353:SF36">
    <property type="entry name" value="LP05116P"/>
    <property type="match status" value="1"/>
</dbReference>
<comment type="caution">
    <text evidence="17">The sequence shown here is derived from an EMBL/GenBank/DDBJ whole genome shotgun (WGS) entry which is preliminary data.</text>
</comment>
<dbReference type="Pfam" id="PF00232">
    <property type="entry name" value="Glyco_hydro_1"/>
    <property type="match status" value="1"/>
</dbReference>
<organism evidence="17 18">
    <name type="scientific">Nonomuraea endophytica</name>
    <dbReference type="NCBI Taxonomy" id="714136"/>
    <lineage>
        <taxon>Bacteria</taxon>
        <taxon>Bacillati</taxon>
        <taxon>Actinomycetota</taxon>
        <taxon>Actinomycetes</taxon>
        <taxon>Streptosporangiales</taxon>
        <taxon>Streptosporangiaceae</taxon>
        <taxon>Nonomuraea</taxon>
    </lineage>
</organism>
<dbReference type="GO" id="GO:0006355">
    <property type="term" value="P:regulation of DNA-templated transcription"/>
    <property type="evidence" value="ECO:0007669"/>
    <property type="project" value="InterPro"/>
</dbReference>
<keyword evidence="5" id="KW-0136">Cellulose degradation</keyword>
<keyword evidence="4 14" id="KW-0378">Hydrolase</keyword>
<feature type="binding site" evidence="13">
    <location>
        <position position="118"/>
    </location>
    <ligand>
        <name>substrate</name>
    </ligand>
</feature>
<proteinExistence type="inferred from homology"/>
<dbReference type="GO" id="GO:0008422">
    <property type="term" value="F:beta-glucosidase activity"/>
    <property type="evidence" value="ECO:0007669"/>
    <property type="project" value="UniProtKB-EC"/>
</dbReference>
<keyword evidence="10 14" id="KW-0326">Glycosidase</keyword>
<name>A0A7W8A627_9ACTN</name>
<dbReference type="PRINTS" id="PR00131">
    <property type="entry name" value="GLHYDRLASE1"/>
</dbReference>
<dbReference type="InterPro" id="IPR046335">
    <property type="entry name" value="LacI/GalR-like_sensor"/>
</dbReference>
<accession>A0A7W8A627</accession>
<dbReference type="GO" id="GO:0030245">
    <property type="term" value="P:cellulose catabolic process"/>
    <property type="evidence" value="ECO:0007669"/>
    <property type="project" value="UniProtKB-KW"/>
</dbReference>
<dbReference type="CDD" id="cd06267">
    <property type="entry name" value="PBP1_LacI_sugar_binding-like"/>
    <property type="match status" value="1"/>
</dbReference>
<feature type="binding site" evidence="13">
    <location>
        <begin position="412"/>
        <end position="413"/>
    </location>
    <ligand>
        <name>substrate</name>
    </ligand>
</feature>
<dbReference type="SUPFAM" id="SSF51445">
    <property type="entry name" value="(Trans)glycosidases"/>
    <property type="match status" value="1"/>
</dbReference>
<dbReference type="CDD" id="cd01392">
    <property type="entry name" value="HTH_LacI"/>
    <property type="match status" value="1"/>
</dbReference>
<evidence type="ECO:0000256" key="9">
    <source>
        <dbReference type="ARBA" id="ARBA00023277"/>
    </source>
</evidence>
<keyword evidence="8" id="KW-0804">Transcription</keyword>
<dbReference type="Pfam" id="PF00356">
    <property type="entry name" value="LacI"/>
    <property type="match status" value="1"/>
</dbReference>
<evidence type="ECO:0000256" key="1">
    <source>
        <dbReference type="ARBA" id="ARBA00000448"/>
    </source>
</evidence>
<evidence type="ECO:0000313" key="18">
    <source>
        <dbReference type="Proteomes" id="UP000568380"/>
    </source>
</evidence>
<evidence type="ECO:0000256" key="4">
    <source>
        <dbReference type="ARBA" id="ARBA00022801"/>
    </source>
</evidence>
<dbReference type="EC" id="3.2.1.21" evidence="3 14"/>
<comment type="similarity">
    <text evidence="2 14">Belongs to the glycosyl hydrolase 1 family.</text>
</comment>
<evidence type="ECO:0000256" key="12">
    <source>
        <dbReference type="PIRSR" id="PIRSR617736-1"/>
    </source>
</evidence>
<dbReference type="InterPro" id="IPR001360">
    <property type="entry name" value="Glyco_hydro_1"/>
</dbReference>
<dbReference type="InterPro" id="IPR017853">
    <property type="entry name" value="GH"/>
</dbReference>
<dbReference type="AlphaFoldDB" id="A0A7W8A627"/>
<feature type="binding site" evidence="13">
    <location>
        <position position="300"/>
    </location>
    <ligand>
        <name>substrate</name>
    </ligand>
</feature>
<evidence type="ECO:0000259" key="15">
    <source>
        <dbReference type="PROSITE" id="PS50932"/>
    </source>
</evidence>
<dbReference type="PROSITE" id="PS50943">
    <property type="entry name" value="HTH_CROC1"/>
    <property type="match status" value="1"/>
</dbReference>
<keyword evidence="11" id="KW-0624">Polysaccharide degradation</keyword>
<keyword evidence="6" id="KW-0805">Transcription regulation</keyword>
<evidence type="ECO:0000313" key="17">
    <source>
        <dbReference type="EMBL" id="MBB5080204.1"/>
    </source>
</evidence>
<dbReference type="NCBIfam" id="TIGR03356">
    <property type="entry name" value="BGL"/>
    <property type="match status" value="1"/>
</dbReference>
<dbReference type="Proteomes" id="UP000568380">
    <property type="component" value="Unassembled WGS sequence"/>
</dbReference>
<evidence type="ECO:0000256" key="2">
    <source>
        <dbReference type="ARBA" id="ARBA00010838"/>
    </source>
</evidence>
<dbReference type="Gene3D" id="1.10.260.40">
    <property type="entry name" value="lambda repressor-like DNA-binding domains"/>
    <property type="match status" value="1"/>
</dbReference>
<dbReference type="Pfam" id="PF13377">
    <property type="entry name" value="Peripla_BP_3"/>
    <property type="match status" value="1"/>
</dbReference>
<dbReference type="InterPro" id="IPR033132">
    <property type="entry name" value="GH_1_N_CS"/>
</dbReference>
<feature type="binding site" evidence="13">
    <location>
        <position position="162"/>
    </location>
    <ligand>
        <name>substrate</name>
    </ligand>
</feature>
<evidence type="ECO:0000256" key="13">
    <source>
        <dbReference type="PIRSR" id="PIRSR617736-2"/>
    </source>
</evidence>
<feature type="active site" description="Proton donor" evidence="12">
    <location>
        <position position="163"/>
    </location>
</feature>
<keyword evidence="18" id="KW-1185">Reference proteome</keyword>
<dbReference type="FunFam" id="3.20.20.80:FF:000004">
    <property type="entry name" value="Beta-glucosidase 6-phospho-beta-glucosidase"/>
    <property type="match status" value="1"/>
</dbReference>
<comment type="catalytic activity">
    <reaction evidence="1 14">
        <text>Hydrolysis of terminal, non-reducing beta-D-glucosyl residues with release of beta-D-glucose.</text>
        <dbReference type="EC" id="3.2.1.21"/>
    </reaction>
</comment>
<dbReference type="InterPro" id="IPR010982">
    <property type="entry name" value="Lambda_DNA-bd_dom_sf"/>
</dbReference>
<dbReference type="InterPro" id="IPR001387">
    <property type="entry name" value="Cro/C1-type_HTH"/>
</dbReference>
<evidence type="ECO:0000256" key="7">
    <source>
        <dbReference type="ARBA" id="ARBA00023125"/>
    </source>
</evidence>
<evidence type="ECO:0000256" key="14">
    <source>
        <dbReference type="RuleBase" id="RU361175"/>
    </source>
</evidence>
<dbReference type="GO" id="GO:0003677">
    <property type="term" value="F:DNA binding"/>
    <property type="evidence" value="ECO:0007669"/>
    <property type="project" value="UniProtKB-KW"/>
</dbReference>
<dbReference type="SUPFAM" id="SSF47413">
    <property type="entry name" value="lambda repressor-like DNA-binding domains"/>
    <property type="match status" value="1"/>
</dbReference>
<dbReference type="PROSITE" id="PS00653">
    <property type="entry name" value="GLYCOSYL_HYDROL_F1_2"/>
    <property type="match status" value="1"/>
</dbReference>
<dbReference type="PANTHER" id="PTHR10353">
    <property type="entry name" value="GLYCOSYL HYDROLASE"/>
    <property type="match status" value="1"/>
</dbReference>
<gene>
    <name evidence="17" type="ORF">HNR40_005691</name>
</gene>
<dbReference type="RefSeq" id="WP_184966509.1">
    <property type="nucleotide sequence ID" value="NZ_JACHIN010000008.1"/>
</dbReference>
<dbReference type="Gene3D" id="3.40.50.2300">
    <property type="match status" value="2"/>
</dbReference>
<evidence type="ECO:0000256" key="3">
    <source>
        <dbReference type="ARBA" id="ARBA00012744"/>
    </source>
</evidence>
<evidence type="ECO:0000256" key="10">
    <source>
        <dbReference type="ARBA" id="ARBA00023295"/>
    </source>
</evidence>
<feature type="domain" description="HTH cro/C1-type" evidence="16">
    <location>
        <begin position="458"/>
        <end position="487"/>
    </location>
</feature>
<dbReference type="EMBL" id="JACHIN010000008">
    <property type="protein sequence ID" value="MBB5080204.1"/>
    <property type="molecule type" value="Genomic_DNA"/>
</dbReference>
<dbReference type="GO" id="GO:0005829">
    <property type="term" value="C:cytosol"/>
    <property type="evidence" value="ECO:0007669"/>
    <property type="project" value="TreeGrafter"/>
</dbReference>
<dbReference type="InterPro" id="IPR000843">
    <property type="entry name" value="HTH_LacI"/>
</dbReference>
<feature type="active site" description="Nucleophile" evidence="12">
    <location>
        <position position="364"/>
    </location>
</feature>
<feature type="binding site" evidence="13">
    <location>
        <position position="405"/>
    </location>
    <ligand>
        <name>substrate</name>
    </ligand>
</feature>
<evidence type="ECO:0000256" key="5">
    <source>
        <dbReference type="ARBA" id="ARBA00023001"/>
    </source>
</evidence>
<keyword evidence="7" id="KW-0238">DNA-binding</keyword>
<dbReference type="SUPFAM" id="SSF53822">
    <property type="entry name" value="Periplasmic binding protein-like I"/>
    <property type="match status" value="1"/>
</dbReference>
<sequence>MRFPDGFVWGVSTSAYQIEGAAAEDGRGPSIWDTFSHAPGRIADGGTGDQACDHYHRHVEDVGLMKGLGVRAYRFSVSWSRVMPDGAGKVNAAGLDFYERLTDELLGQGIAPYATLYHWDLPQALEDRGGWPSRDTAERFADYAAAVHERLGGRVDTWFTINEPWVAAFLGYAAGTHAPGRRSAAEAFRSAHHMLLAHGLAAGALREAGARRIGVALNLSPVLTPGQLGDQDQELTPEDAGAVSRIDALLNRQFLDPMLRGSYPPELLEVVERHAGLDHVRDGDLDLIARPIDVLGVNYYAPHVVQAQPSQPGEPAFPGSEGVLFAATPGPATAMGWPIVPSGLTVLLRRLAADHPGLDLMVTENGADFGDGAHDADRVAFIQAHVRAAHAAISDGVRLRGFLAWTLMDNFEWADGYRRKFGLVHVDFATQRRTERDSARWFREVIARNGLPAAPRPTLETVAARAGVSRATVSRVVNGEASVRPEVRARVQAAVEELGYVPNQAARSLVTRRTGTVALVLSGPRHDNAALVSAVVQYATSVLEASGHQVRLMLADSERSHRRVLAEAEGRHVDGMILLPPDRQDPLAERLAKTDVPLVLLGGPVVAVDEAGGGAAVARHLRELGRTRPAVLTGPGAAAGERARGFLEVFPRAEVSDDAGSLLTGRTDAVFAVTDPLALEVLGAARAAGLRVPEDLAVAGFGDGEAGRHTLPALTTVAVPVTELALALARSLLSALDGQPVAPSVLPVHLMVRGSTVSGGR</sequence>
<evidence type="ECO:0000256" key="8">
    <source>
        <dbReference type="ARBA" id="ARBA00023163"/>
    </source>
</evidence>
<evidence type="ECO:0000256" key="11">
    <source>
        <dbReference type="ARBA" id="ARBA00023326"/>
    </source>
</evidence>
<evidence type="ECO:0000259" key="16">
    <source>
        <dbReference type="PROSITE" id="PS50943"/>
    </source>
</evidence>
<keyword evidence="9" id="KW-0119">Carbohydrate metabolism</keyword>
<feature type="domain" description="HTH lacI-type" evidence="15">
    <location>
        <begin position="457"/>
        <end position="511"/>
    </location>
</feature>
<evidence type="ECO:0000256" key="6">
    <source>
        <dbReference type="ARBA" id="ARBA00023015"/>
    </source>
</evidence>
<protein>
    <recommendedName>
        <fullName evidence="3 14">Beta-glucosidase</fullName>
        <ecNumber evidence="3 14">3.2.1.21</ecNumber>
    </recommendedName>
</protein>
<reference evidence="17 18" key="1">
    <citation type="submission" date="2020-08" db="EMBL/GenBank/DDBJ databases">
        <title>Genomic Encyclopedia of Type Strains, Phase IV (KMG-IV): sequencing the most valuable type-strain genomes for metagenomic binning, comparative biology and taxonomic classification.</title>
        <authorList>
            <person name="Goeker M."/>
        </authorList>
    </citation>
    <scope>NUCLEOTIDE SEQUENCE [LARGE SCALE GENOMIC DNA]</scope>
    <source>
        <strain evidence="17 18">DSM 45385</strain>
    </source>
</reference>
<dbReference type="InterPro" id="IPR017736">
    <property type="entry name" value="Glyco_hydro_1_beta-glucosidase"/>
</dbReference>
<dbReference type="PROSITE" id="PS50932">
    <property type="entry name" value="HTH_LACI_2"/>
    <property type="match status" value="1"/>
</dbReference>
<dbReference type="Gene3D" id="3.20.20.80">
    <property type="entry name" value="Glycosidases"/>
    <property type="match status" value="1"/>
</dbReference>
<dbReference type="SMART" id="SM00354">
    <property type="entry name" value="HTH_LACI"/>
    <property type="match status" value="1"/>
</dbReference>